<dbReference type="PANTHER" id="PTHR31379">
    <property type="entry name" value="F-BOX C PROTEIN-RELATED-RELATED"/>
    <property type="match status" value="1"/>
</dbReference>
<dbReference type="PhylomeDB" id="O16767"/>
<dbReference type="STRING" id="6239.R07C3.9.1"/>
<dbReference type="CTD" id="173472"/>
<protein>
    <submittedName>
        <fullName evidence="1">F-box C protein</fullName>
    </submittedName>
</protein>
<gene>
    <name evidence="1 3" type="primary">fbxc-31</name>
    <name evidence="1" type="ORF">CELE_R07C3.9</name>
    <name evidence="3" type="ORF">R07C3.9</name>
</gene>
<evidence type="ECO:0000313" key="1">
    <source>
        <dbReference type="EMBL" id="CCD66381.1"/>
    </source>
</evidence>
<dbReference type="Proteomes" id="UP000001940">
    <property type="component" value="Chromosome II"/>
</dbReference>
<dbReference type="AGR" id="WB:WBGene00019925"/>
<dbReference type="RefSeq" id="NP_493848.1">
    <property type="nucleotide sequence ID" value="NM_061447.4"/>
</dbReference>
<dbReference type="PIR" id="T32128">
    <property type="entry name" value="T32128"/>
</dbReference>
<dbReference type="UCSC" id="R07C3.9">
    <property type="organism name" value="c. elegans"/>
</dbReference>
<dbReference type="WormBase" id="R07C3.9">
    <property type="protein sequence ID" value="CE12538"/>
    <property type="gene ID" value="WBGene00019925"/>
    <property type="gene designation" value="fbxc-31"/>
</dbReference>
<name>O16767_CAEEL</name>
<dbReference type="KEGG" id="cel:CELE_R07C3.9"/>
<dbReference type="InterPro" id="IPR021942">
    <property type="entry name" value="DUF3557"/>
</dbReference>
<dbReference type="GeneID" id="173472"/>
<dbReference type="eggNOG" id="ENOG502TK5A">
    <property type="taxonomic scope" value="Eukaryota"/>
</dbReference>
<evidence type="ECO:0000313" key="3">
    <source>
        <dbReference type="WormBase" id="R07C3.9"/>
    </source>
</evidence>
<dbReference type="PaxDb" id="6239-R07C3.9"/>
<dbReference type="FunCoup" id="O16767">
    <property type="interactions" value="811"/>
</dbReference>
<reference evidence="1 2" key="1">
    <citation type="journal article" date="1998" name="Science">
        <title>Genome sequence of the nematode C. elegans: a platform for investigating biology.</title>
        <authorList>
            <consortium name="The C. elegans sequencing consortium"/>
            <person name="Sulson J.E."/>
            <person name="Waterston R."/>
        </authorList>
    </citation>
    <scope>NUCLEOTIDE SEQUENCE [LARGE SCALE GENOMIC DNA]</scope>
    <source>
        <strain evidence="1 2">Bristol N2</strain>
    </source>
</reference>
<dbReference type="InParanoid" id="O16767"/>
<dbReference type="PeptideAtlas" id="O16767"/>
<dbReference type="Bgee" id="WBGene00019925">
    <property type="expression patterns" value="Expressed in embryo and 1 other cell type or tissue"/>
</dbReference>
<sequence>MSYSKPLAYPSQKCVIKHMEVNSRFKLSHQSPSIRKIEKSTPLRIDSLTLKLDQCSVKINNILHTFRKEKLPKNMQLPQAFMCLMSKLFCGRRDPIQVKTLSIECKGSLQLPAGLCLKVSHLEILGSGVDKIADDLQPLLRGSKLQSITVNNDFNIHHPIFKTAHLLILKNPNKNLFRATAASNVMVKSTCQFLDLFDKIVELIRNWQSYGQKIGAIWNFSMRQEQFALLSLVQLRKLPGASYKGHEKFSESGRSIIIPIDNSAEVHAFVKKEQDDCNLNVIVRRRQF</sequence>
<accession>O16767</accession>
<organism evidence="1 2">
    <name type="scientific">Caenorhabditis elegans</name>
    <dbReference type="NCBI Taxonomy" id="6239"/>
    <lineage>
        <taxon>Eukaryota</taxon>
        <taxon>Metazoa</taxon>
        <taxon>Ecdysozoa</taxon>
        <taxon>Nematoda</taxon>
        <taxon>Chromadorea</taxon>
        <taxon>Rhabditida</taxon>
        <taxon>Rhabditina</taxon>
        <taxon>Rhabditomorpha</taxon>
        <taxon>Rhabditoidea</taxon>
        <taxon>Rhabditidae</taxon>
        <taxon>Peloderinae</taxon>
        <taxon>Caenorhabditis</taxon>
    </lineage>
</organism>
<dbReference type="OMA" id="NWMENGK"/>
<dbReference type="Pfam" id="PF12078">
    <property type="entry name" value="DUF3557"/>
    <property type="match status" value="1"/>
</dbReference>
<dbReference type="OrthoDB" id="5889481at2759"/>
<proteinExistence type="predicted"/>
<dbReference type="AlphaFoldDB" id="O16767"/>
<keyword evidence="2" id="KW-1185">Reference proteome</keyword>
<dbReference type="EMBL" id="BX284602">
    <property type="protein sequence ID" value="CCD66381.1"/>
    <property type="molecule type" value="Genomic_DNA"/>
</dbReference>
<dbReference type="HOGENOM" id="CLU_042576_2_0_1"/>
<evidence type="ECO:0000313" key="2">
    <source>
        <dbReference type="Proteomes" id="UP000001940"/>
    </source>
</evidence>
<dbReference type="PANTHER" id="PTHR31379:SF1">
    <property type="entry name" value="F-BOX C PROTEIN-RELATED"/>
    <property type="match status" value="1"/>
</dbReference>